<protein>
    <recommendedName>
        <fullName evidence="8">Galactosyl transferase GMA12/MNN10 family protein</fullName>
    </recommendedName>
</protein>
<evidence type="ECO:0000256" key="1">
    <source>
        <dbReference type="ARBA" id="ARBA00005664"/>
    </source>
</evidence>
<sequence>MSSALRSLKGGSLLPKILVGVLIIGIFFQLQWSSSSSSTPAAIEDETSTPPEYFNDKPAKASAHAETPKPTPAAASDAHDYSKTFVSYGPTKCLPEFTDKMKAAAIERNHTCAKYAPFTVQESRRVAFAGITTGKPVEAYQRAIASQMFAAAVQGTSAHILCDQLFDSTWNKIAFLLNLVMNEMLKPANERLEWIMWIDRDAIILDPCRPLSSFLPPNTPDFDDVNLITNNDALGLNNGVFLFKVSDWATNYFNAVLAFRYFRPDEQLTQAEQSGMDRIMHEDKFKKGFVRVPWYWFNAYPDEDDSVNKYREGRETEDLEWFRARKGDYVVHFAGDDGRSGRMPDWENMIEEVGNVYEKKEQQRDVTKEVEKYWQSWKAGSLTEHQITGEKWREENVEGKNKKEG</sequence>
<keyword evidence="5" id="KW-0472">Membrane</keyword>
<dbReference type="GO" id="GO:0016757">
    <property type="term" value="F:glycosyltransferase activity"/>
    <property type="evidence" value="ECO:0007669"/>
    <property type="project" value="UniProtKB-KW"/>
</dbReference>
<dbReference type="InterPro" id="IPR008630">
    <property type="entry name" value="Glyco_trans_34"/>
</dbReference>
<dbReference type="PANTHER" id="PTHR31306">
    <property type="entry name" value="ALPHA-1,6-MANNOSYLTRANSFERASE MNN11-RELATED"/>
    <property type="match status" value="1"/>
</dbReference>
<evidence type="ECO:0000256" key="5">
    <source>
        <dbReference type="SAM" id="Phobius"/>
    </source>
</evidence>
<dbReference type="AlphaFoldDB" id="A0A6A7AEK2"/>
<proteinExistence type="inferred from homology"/>
<evidence type="ECO:0008006" key="8">
    <source>
        <dbReference type="Google" id="ProtNLM"/>
    </source>
</evidence>
<evidence type="ECO:0000313" key="6">
    <source>
        <dbReference type="EMBL" id="KAF2831741.1"/>
    </source>
</evidence>
<dbReference type="PANTHER" id="PTHR31306:SF8">
    <property type="entry name" value="GLYCOSYLTRANSFERASE FAMILY 34 PROTEIN"/>
    <property type="match status" value="1"/>
</dbReference>
<keyword evidence="5" id="KW-1133">Transmembrane helix</keyword>
<keyword evidence="2" id="KW-0328">Glycosyltransferase</keyword>
<dbReference type="Proteomes" id="UP000799424">
    <property type="component" value="Unassembled WGS sequence"/>
</dbReference>
<feature type="transmembrane region" description="Helical" evidence="5">
    <location>
        <begin position="12"/>
        <end position="32"/>
    </location>
</feature>
<dbReference type="Pfam" id="PF05637">
    <property type="entry name" value="Glyco_transf_34"/>
    <property type="match status" value="1"/>
</dbReference>
<comment type="similarity">
    <text evidence="1">Belongs to the glycosyltransferase 34 family.</text>
</comment>
<dbReference type="OrthoDB" id="407658at2759"/>
<evidence type="ECO:0000256" key="2">
    <source>
        <dbReference type="ARBA" id="ARBA00022676"/>
    </source>
</evidence>
<reference evidence="6" key="1">
    <citation type="journal article" date="2020" name="Stud. Mycol.">
        <title>101 Dothideomycetes genomes: a test case for predicting lifestyles and emergence of pathogens.</title>
        <authorList>
            <person name="Haridas S."/>
            <person name="Albert R."/>
            <person name="Binder M."/>
            <person name="Bloem J."/>
            <person name="Labutti K."/>
            <person name="Salamov A."/>
            <person name="Andreopoulos B."/>
            <person name="Baker S."/>
            <person name="Barry K."/>
            <person name="Bills G."/>
            <person name="Bluhm B."/>
            <person name="Cannon C."/>
            <person name="Castanera R."/>
            <person name="Culley D."/>
            <person name="Daum C."/>
            <person name="Ezra D."/>
            <person name="Gonzalez J."/>
            <person name="Henrissat B."/>
            <person name="Kuo A."/>
            <person name="Liang C."/>
            <person name="Lipzen A."/>
            <person name="Lutzoni F."/>
            <person name="Magnuson J."/>
            <person name="Mondo S."/>
            <person name="Nolan M."/>
            <person name="Ohm R."/>
            <person name="Pangilinan J."/>
            <person name="Park H.-J."/>
            <person name="Ramirez L."/>
            <person name="Alfaro M."/>
            <person name="Sun H."/>
            <person name="Tritt A."/>
            <person name="Yoshinaga Y."/>
            <person name="Zwiers L.-H."/>
            <person name="Turgeon B."/>
            <person name="Goodwin S."/>
            <person name="Spatafora J."/>
            <person name="Crous P."/>
            <person name="Grigoriev I."/>
        </authorList>
    </citation>
    <scope>NUCLEOTIDE SEQUENCE</scope>
    <source>
        <strain evidence="6">CBS 113818</strain>
    </source>
</reference>
<gene>
    <name evidence="6" type="ORF">CC86DRAFT_367031</name>
</gene>
<evidence type="ECO:0000313" key="7">
    <source>
        <dbReference type="Proteomes" id="UP000799424"/>
    </source>
</evidence>
<dbReference type="InterPro" id="IPR029044">
    <property type="entry name" value="Nucleotide-diphossugar_trans"/>
</dbReference>
<feature type="region of interest" description="Disordered" evidence="4">
    <location>
        <begin position="39"/>
        <end position="77"/>
    </location>
</feature>
<keyword evidence="7" id="KW-1185">Reference proteome</keyword>
<dbReference type="EMBL" id="MU006218">
    <property type="protein sequence ID" value="KAF2831741.1"/>
    <property type="molecule type" value="Genomic_DNA"/>
</dbReference>
<accession>A0A6A7AEK2</accession>
<name>A0A6A7AEK2_9PLEO</name>
<dbReference type="Gene3D" id="3.90.550.10">
    <property type="entry name" value="Spore Coat Polysaccharide Biosynthesis Protein SpsA, Chain A"/>
    <property type="match status" value="1"/>
</dbReference>
<organism evidence="6 7">
    <name type="scientific">Ophiobolus disseminans</name>
    <dbReference type="NCBI Taxonomy" id="1469910"/>
    <lineage>
        <taxon>Eukaryota</taxon>
        <taxon>Fungi</taxon>
        <taxon>Dikarya</taxon>
        <taxon>Ascomycota</taxon>
        <taxon>Pezizomycotina</taxon>
        <taxon>Dothideomycetes</taxon>
        <taxon>Pleosporomycetidae</taxon>
        <taxon>Pleosporales</taxon>
        <taxon>Pleosporineae</taxon>
        <taxon>Phaeosphaeriaceae</taxon>
        <taxon>Ophiobolus</taxon>
    </lineage>
</organism>
<evidence type="ECO:0000256" key="3">
    <source>
        <dbReference type="ARBA" id="ARBA00022679"/>
    </source>
</evidence>
<evidence type="ECO:0000256" key="4">
    <source>
        <dbReference type="SAM" id="MobiDB-lite"/>
    </source>
</evidence>
<dbReference type="GO" id="GO:0000139">
    <property type="term" value="C:Golgi membrane"/>
    <property type="evidence" value="ECO:0007669"/>
    <property type="project" value="TreeGrafter"/>
</dbReference>
<dbReference type="GO" id="GO:0006487">
    <property type="term" value="P:protein N-linked glycosylation"/>
    <property type="evidence" value="ECO:0007669"/>
    <property type="project" value="TreeGrafter"/>
</dbReference>
<keyword evidence="3" id="KW-0808">Transferase</keyword>
<keyword evidence="5" id="KW-0812">Transmembrane</keyword>